<proteinExistence type="predicted"/>
<accession>A0A427AUY3</accession>
<reference evidence="1 2" key="1">
    <citation type="journal article" date="2014" name="Agronomy (Basel)">
        <title>A Draft Genome Sequence for Ensete ventricosum, the Drought-Tolerant Tree Against Hunger.</title>
        <authorList>
            <person name="Harrison J."/>
            <person name="Moore K.A."/>
            <person name="Paszkiewicz K."/>
            <person name="Jones T."/>
            <person name="Grant M."/>
            <person name="Ambacheew D."/>
            <person name="Muzemil S."/>
            <person name="Studholme D.J."/>
        </authorList>
    </citation>
    <scope>NUCLEOTIDE SEQUENCE [LARGE SCALE GENOMIC DNA]</scope>
</reference>
<evidence type="ECO:0000313" key="1">
    <source>
        <dbReference type="EMBL" id="RRT80060.1"/>
    </source>
</evidence>
<name>A0A427AUY3_ENSVE</name>
<dbReference type="AlphaFoldDB" id="A0A427AUY3"/>
<evidence type="ECO:0000313" key="2">
    <source>
        <dbReference type="Proteomes" id="UP000287651"/>
    </source>
</evidence>
<feature type="non-terminal residue" evidence="1">
    <location>
        <position position="76"/>
    </location>
</feature>
<organism evidence="1 2">
    <name type="scientific">Ensete ventricosum</name>
    <name type="common">Abyssinian banana</name>
    <name type="synonym">Musa ensete</name>
    <dbReference type="NCBI Taxonomy" id="4639"/>
    <lineage>
        <taxon>Eukaryota</taxon>
        <taxon>Viridiplantae</taxon>
        <taxon>Streptophyta</taxon>
        <taxon>Embryophyta</taxon>
        <taxon>Tracheophyta</taxon>
        <taxon>Spermatophyta</taxon>
        <taxon>Magnoliopsida</taxon>
        <taxon>Liliopsida</taxon>
        <taxon>Zingiberales</taxon>
        <taxon>Musaceae</taxon>
        <taxon>Ensete</taxon>
    </lineage>
</organism>
<sequence length="76" mass="9261">MRTARYRVVLPKIDRRRLIEGEIDCRRSIEEEKREEEEEEKKKKKKKKRIKKYLLSLCHPRPRGVASCGSPARRRR</sequence>
<protein>
    <submittedName>
        <fullName evidence="1">Uncharacterized protein</fullName>
    </submittedName>
</protein>
<dbReference type="Proteomes" id="UP000287651">
    <property type="component" value="Unassembled WGS sequence"/>
</dbReference>
<gene>
    <name evidence="1" type="ORF">B296_00012424</name>
</gene>
<comment type="caution">
    <text evidence="1">The sequence shown here is derived from an EMBL/GenBank/DDBJ whole genome shotgun (WGS) entry which is preliminary data.</text>
</comment>
<dbReference type="EMBL" id="AMZH03001243">
    <property type="protein sequence ID" value="RRT80060.1"/>
    <property type="molecule type" value="Genomic_DNA"/>
</dbReference>